<name>A0A672ZIN4_9TELE</name>
<organism evidence="1 2">
    <name type="scientific">Sphaeramia orbicularis</name>
    <name type="common">orbiculate cardinalfish</name>
    <dbReference type="NCBI Taxonomy" id="375764"/>
    <lineage>
        <taxon>Eukaryota</taxon>
        <taxon>Metazoa</taxon>
        <taxon>Chordata</taxon>
        <taxon>Craniata</taxon>
        <taxon>Vertebrata</taxon>
        <taxon>Euteleostomi</taxon>
        <taxon>Actinopterygii</taxon>
        <taxon>Neopterygii</taxon>
        <taxon>Teleostei</taxon>
        <taxon>Neoteleostei</taxon>
        <taxon>Acanthomorphata</taxon>
        <taxon>Gobiaria</taxon>
        <taxon>Kurtiformes</taxon>
        <taxon>Apogonoidei</taxon>
        <taxon>Apogonidae</taxon>
        <taxon>Apogoninae</taxon>
        <taxon>Sphaeramia</taxon>
    </lineage>
</organism>
<evidence type="ECO:0000313" key="2">
    <source>
        <dbReference type="Proteomes" id="UP000472271"/>
    </source>
</evidence>
<keyword evidence="2" id="KW-1185">Reference proteome</keyword>
<proteinExistence type="predicted"/>
<accession>A0A672ZIN4</accession>
<evidence type="ECO:0008006" key="3">
    <source>
        <dbReference type="Google" id="ProtNLM"/>
    </source>
</evidence>
<dbReference type="InParanoid" id="A0A672ZIN4"/>
<dbReference type="AlphaFoldDB" id="A0A672ZIN4"/>
<reference evidence="1" key="1">
    <citation type="submission" date="2019-06" db="EMBL/GenBank/DDBJ databases">
        <authorList>
            <consortium name="Wellcome Sanger Institute Data Sharing"/>
        </authorList>
    </citation>
    <scope>NUCLEOTIDE SEQUENCE [LARGE SCALE GENOMIC DNA]</scope>
</reference>
<reference evidence="1" key="3">
    <citation type="submission" date="2025-09" db="UniProtKB">
        <authorList>
            <consortium name="Ensembl"/>
        </authorList>
    </citation>
    <scope>IDENTIFICATION</scope>
</reference>
<protein>
    <recommendedName>
        <fullName evidence="3">Reverse transcriptase zinc-binding domain-containing protein</fullName>
    </recommendedName>
</protein>
<sequence>MHRISRDISSVCHRGKKREGTFMHMFWDCHLLKSSWSSIHSFTHSVLDLQFDVSSSLYLLNDTYNLQLDHKKCRILILITYFAKK</sequence>
<dbReference type="Ensembl" id="ENSSORT00005017144.1">
    <property type="protein sequence ID" value="ENSSORP00005016634.1"/>
    <property type="gene ID" value="ENSSORG00005008414.1"/>
</dbReference>
<reference evidence="1" key="2">
    <citation type="submission" date="2025-08" db="UniProtKB">
        <authorList>
            <consortium name="Ensembl"/>
        </authorList>
    </citation>
    <scope>IDENTIFICATION</scope>
</reference>
<dbReference type="Proteomes" id="UP000472271">
    <property type="component" value="Chromosome 16"/>
</dbReference>
<evidence type="ECO:0000313" key="1">
    <source>
        <dbReference type="Ensembl" id="ENSSORP00005016634.1"/>
    </source>
</evidence>